<sequence>QILTPIIKVPAIRFIKRTFLD</sequence>
<accession>A0A454D2A6</accession>
<gene>
    <name evidence="1" type="ORF">VCHENC02_1721B</name>
</gene>
<proteinExistence type="predicted"/>
<reference evidence="1 2" key="1">
    <citation type="submission" date="2012-10" db="EMBL/GenBank/DDBJ databases">
        <title>Genome sequence of Vibrio Cholerae HENC-02.</title>
        <authorList>
            <person name="Eppinger M."/>
            <person name="Hasan N.A."/>
            <person name="Sengamalay N."/>
            <person name="Hine E."/>
            <person name="Su Q."/>
            <person name="Daugherty S.C."/>
            <person name="Young S."/>
            <person name="Sadzewicz L."/>
            <person name="Tallon L."/>
            <person name="Cebula T.A."/>
            <person name="Ravel J."/>
            <person name="Colwell R.R."/>
        </authorList>
    </citation>
    <scope>NUCLEOTIDE SEQUENCE [LARGE SCALE GENOMIC DNA]</scope>
    <source>
        <strain evidence="1 2">HENC-02</strain>
    </source>
</reference>
<evidence type="ECO:0000313" key="1">
    <source>
        <dbReference type="EMBL" id="EKM32746.1"/>
    </source>
</evidence>
<dbReference type="Proteomes" id="UP000008367">
    <property type="component" value="Unassembled WGS sequence"/>
</dbReference>
<name>A0A454D2A6_VIBHA</name>
<protein>
    <submittedName>
        <fullName evidence="1">Uncharacterized protein</fullName>
    </submittedName>
</protein>
<evidence type="ECO:0000313" key="2">
    <source>
        <dbReference type="Proteomes" id="UP000008367"/>
    </source>
</evidence>
<organism evidence="1 2">
    <name type="scientific">Vibrio harveyi</name>
    <name type="common">Beneckea harveyi</name>
    <dbReference type="NCBI Taxonomy" id="669"/>
    <lineage>
        <taxon>Bacteria</taxon>
        <taxon>Pseudomonadati</taxon>
        <taxon>Pseudomonadota</taxon>
        <taxon>Gammaproteobacteria</taxon>
        <taxon>Vibrionales</taxon>
        <taxon>Vibrionaceae</taxon>
        <taxon>Vibrio</taxon>
    </lineage>
</organism>
<comment type="caution">
    <text evidence="1">The sequence shown here is derived from an EMBL/GenBank/DDBJ whole genome shotgun (WGS) entry which is preliminary data.</text>
</comment>
<dbReference type="AlphaFoldDB" id="A0A454D2A6"/>
<dbReference type="EMBL" id="AJSR01000603">
    <property type="protein sequence ID" value="EKM32746.1"/>
    <property type="molecule type" value="Genomic_DNA"/>
</dbReference>
<feature type="non-terminal residue" evidence="1">
    <location>
        <position position="1"/>
    </location>
</feature>